<dbReference type="PANTHER" id="PTHR43617">
    <property type="entry name" value="L-AMINO ACID N-ACETYLTRANSFERASE"/>
    <property type="match status" value="1"/>
</dbReference>
<accession>A0A161PWZ1</accession>
<reference evidence="2 3" key="1">
    <citation type="submission" date="2015-12" db="EMBL/GenBank/DDBJ databases">
        <title>Draft genome of Thermovenabulum gondwanense isolated from a red thermophilic microbial mat colonisisng an outflow channel of a bore well.</title>
        <authorList>
            <person name="Patel B.K."/>
        </authorList>
    </citation>
    <scope>NUCLEOTIDE SEQUENCE [LARGE SCALE GENOMIC DNA]</scope>
    <source>
        <strain evidence="2 3">R270</strain>
    </source>
</reference>
<dbReference type="Proteomes" id="UP000075737">
    <property type="component" value="Unassembled WGS sequence"/>
</dbReference>
<dbReference type="InterPro" id="IPR017255">
    <property type="entry name" value="AcTrfase_GNAT_prd"/>
</dbReference>
<evidence type="ECO:0000313" key="2">
    <source>
        <dbReference type="EMBL" id="KYO66113.1"/>
    </source>
</evidence>
<protein>
    <recommendedName>
        <fullName evidence="1">N-acetyltransferase domain-containing protein</fullName>
    </recommendedName>
</protein>
<dbReference type="SUPFAM" id="SSF55729">
    <property type="entry name" value="Acyl-CoA N-acyltransferases (Nat)"/>
    <property type="match status" value="1"/>
</dbReference>
<sequence>MRIRTAALKDVEAVAEVFLRAFEGSIRFFTPVTSGIKKAFFDFFSLLISTFREGVMVAEEENKIVGYIVMADNVRKLWKEAVLSGFIFKVIVKYFKGEYGIKLKDALRIVFNKVFFLKFEVVTSPSAQLLSIGVLPERHGRGIGSALLEKGMDYIRKKGIKRVKLEVRPENTSAVNLYKSFGFKVKGRNRDLQGEWLVMVWEG</sequence>
<dbReference type="RefSeq" id="WP_068748429.1">
    <property type="nucleotide sequence ID" value="NZ_LOHZ01000030.1"/>
</dbReference>
<comment type="caution">
    <text evidence="2">The sequence shown here is derived from an EMBL/GenBank/DDBJ whole genome shotgun (WGS) entry which is preliminary data.</text>
</comment>
<dbReference type="GO" id="GO:0016747">
    <property type="term" value="F:acyltransferase activity, transferring groups other than amino-acyl groups"/>
    <property type="evidence" value="ECO:0007669"/>
    <property type="project" value="InterPro"/>
</dbReference>
<organism evidence="2 3">
    <name type="scientific">Thermovenabulum gondwanense</name>
    <dbReference type="NCBI Taxonomy" id="520767"/>
    <lineage>
        <taxon>Bacteria</taxon>
        <taxon>Bacillati</taxon>
        <taxon>Bacillota</taxon>
        <taxon>Clostridia</taxon>
        <taxon>Thermosediminibacterales</taxon>
        <taxon>Thermosediminibacteraceae</taxon>
        <taxon>Thermovenabulum</taxon>
    </lineage>
</organism>
<dbReference type="InterPro" id="IPR050276">
    <property type="entry name" value="MshD_Acetyltransferase"/>
</dbReference>
<feature type="domain" description="N-acetyltransferase" evidence="1">
    <location>
        <begin position="1"/>
        <end position="203"/>
    </location>
</feature>
<dbReference type="PIRSF" id="PIRSF037663">
    <property type="entry name" value="Acetyltransf_GNAT_prd"/>
    <property type="match status" value="1"/>
</dbReference>
<dbReference type="InterPro" id="IPR016181">
    <property type="entry name" value="Acyl_CoA_acyltransferase"/>
</dbReference>
<dbReference type="EMBL" id="LOHZ01000030">
    <property type="protein sequence ID" value="KYO66113.1"/>
    <property type="molecule type" value="Genomic_DNA"/>
</dbReference>
<dbReference type="AlphaFoldDB" id="A0A161PWZ1"/>
<dbReference type="Pfam" id="PF00583">
    <property type="entry name" value="Acetyltransf_1"/>
    <property type="match status" value="1"/>
</dbReference>
<dbReference type="PANTHER" id="PTHR43617:SF34">
    <property type="entry name" value="PUTATIVE-RELATED"/>
    <property type="match status" value="1"/>
</dbReference>
<dbReference type="InterPro" id="IPR000182">
    <property type="entry name" value="GNAT_dom"/>
</dbReference>
<dbReference type="Gene3D" id="3.40.630.30">
    <property type="match status" value="1"/>
</dbReference>
<dbReference type="PROSITE" id="PS51186">
    <property type="entry name" value="GNAT"/>
    <property type="match status" value="1"/>
</dbReference>
<dbReference type="STRING" id="520767.ATZ99_13050"/>
<evidence type="ECO:0000259" key="1">
    <source>
        <dbReference type="PROSITE" id="PS51186"/>
    </source>
</evidence>
<proteinExistence type="predicted"/>
<keyword evidence="3" id="KW-1185">Reference proteome</keyword>
<name>A0A161PWZ1_9FIRM</name>
<dbReference type="CDD" id="cd04301">
    <property type="entry name" value="NAT_SF"/>
    <property type="match status" value="1"/>
</dbReference>
<dbReference type="OrthoDB" id="67353at2"/>
<gene>
    <name evidence="2" type="ORF">ATZ99_13050</name>
</gene>
<evidence type="ECO:0000313" key="3">
    <source>
        <dbReference type="Proteomes" id="UP000075737"/>
    </source>
</evidence>